<feature type="transmembrane region" description="Helical" evidence="8">
    <location>
        <begin position="12"/>
        <end position="29"/>
    </location>
</feature>
<evidence type="ECO:0000256" key="2">
    <source>
        <dbReference type="ARBA" id="ARBA00022475"/>
    </source>
</evidence>
<evidence type="ECO:0000259" key="9">
    <source>
        <dbReference type="Pfam" id="PF13231"/>
    </source>
</evidence>
<dbReference type="InterPro" id="IPR050297">
    <property type="entry name" value="LipidA_mod_glycosyltrf_83"/>
</dbReference>
<dbReference type="Proteomes" id="UP000178659">
    <property type="component" value="Unassembled WGS sequence"/>
</dbReference>
<dbReference type="Pfam" id="PF13231">
    <property type="entry name" value="PMT_2"/>
    <property type="match status" value="1"/>
</dbReference>
<keyword evidence="5 8" id="KW-0812">Transmembrane</keyword>
<keyword evidence="7 8" id="KW-0472">Membrane</keyword>
<evidence type="ECO:0000313" key="11">
    <source>
        <dbReference type="Proteomes" id="UP000178659"/>
    </source>
</evidence>
<feature type="transmembrane region" description="Helical" evidence="8">
    <location>
        <begin position="354"/>
        <end position="373"/>
    </location>
</feature>
<name>A0A1G1VC61_9BACT</name>
<accession>A0A1G1VC61</accession>
<dbReference type="PANTHER" id="PTHR33908">
    <property type="entry name" value="MANNOSYLTRANSFERASE YKCB-RELATED"/>
    <property type="match status" value="1"/>
</dbReference>
<feature type="transmembrane region" description="Helical" evidence="8">
    <location>
        <begin position="98"/>
        <end position="115"/>
    </location>
</feature>
<feature type="domain" description="Glycosyltransferase RgtA/B/C/D-like" evidence="9">
    <location>
        <begin position="72"/>
        <end position="227"/>
    </location>
</feature>
<dbReference type="InterPro" id="IPR038731">
    <property type="entry name" value="RgtA/B/C-like"/>
</dbReference>
<feature type="transmembrane region" description="Helical" evidence="8">
    <location>
        <begin position="212"/>
        <end position="234"/>
    </location>
</feature>
<keyword evidence="2" id="KW-1003">Cell membrane</keyword>
<dbReference type="GO" id="GO:0016763">
    <property type="term" value="F:pentosyltransferase activity"/>
    <property type="evidence" value="ECO:0007669"/>
    <property type="project" value="TreeGrafter"/>
</dbReference>
<dbReference type="GO" id="GO:0009103">
    <property type="term" value="P:lipopolysaccharide biosynthetic process"/>
    <property type="evidence" value="ECO:0007669"/>
    <property type="project" value="UniProtKB-ARBA"/>
</dbReference>
<keyword evidence="4" id="KW-0808">Transferase</keyword>
<keyword evidence="6 8" id="KW-1133">Transmembrane helix</keyword>
<feature type="transmembrane region" description="Helical" evidence="8">
    <location>
        <begin position="307"/>
        <end position="323"/>
    </location>
</feature>
<dbReference type="PANTHER" id="PTHR33908:SF11">
    <property type="entry name" value="MEMBRANE PROTEIN"/>
    <property type="match status" value="1"/>
</dbReference>
<dbReference type="GO" id="GO:0005886">
    <property type="term" value="C:plasma membrane"/>
    <property type="evidence" value="ECO:0007669"/>
    <property type="project" value="UniProtKB-SubCell"/>
</dbReference>
<sequence length="521" mass="59130">MNKLLKAFSGTKALLALIFLAGLLVRFLYFPDNIYFGFDQARDAYESQSIYKNFDIKLVGPPTSSPDFFHGPLYWYLVGPIYILGGGDPSVPAGFMRIYNALGIFIIFCIAKMLFNSRVGLVASVLYAFSFEQTQYAIYFHHPPLAVLTIMLFYGGLAAAIFKKNWWGVPISLLGYGLSVQSEFQLLYLGVIFILLCLIFRRRLLPLVNTKTLLISALFFLVSVSTFILAEFQFGGRTIQGMWVMVFQKEKGGGDWFFAFNTYLKRLVLQIHDNILGVDGFAPILLFLLLFVALIYILTKRKESSKILFLAIWFLSTSVLTFFGPISLYYTNVGISPALLLIVSFFVAKIYEKLRWFAVAIVVLIAISNINLIKEQNYKGVIGDIQVQEGMLLGREKQALDYIYNESEGKPIVVSASTMPLRINTTWAYLFNWYGNLKYGRVPYWAGPTAQGYPGELPRWTSQEQSYVAFGIIEPVRGVRGAFIEQFKEEQKQYGEYVGEFRLGDEKSQSQIIVQKSIHSD</sequence>
<feature type="transmembrane region" description="Helical" evidence="8">
    <location>
        <begin position="280"/>
        <end position="298"/>
    </location>
</feature>
<evidence type="ECO:0000256" key="7">
    <source>
        <dbReference type="ARBA" id="ARBA00023136"/>
    </source>
</evidence>
<gene>
    <name evidence="10" type="ORF">A3A77_01645</name>
</gene>
<reference evidence="10 11" key="1">
    <citation type="journal article" date="2016" name="Nat. Commun.">
        <title>Thousands of microbial genomes shed light on interconnected biogeochemical processes in an aquifer system.</title>
        <authorList>
            <person name="Anantharaman K."/>
            <person name="Brown C.T."/>
            <person name="Hug L.A."/>
            <person name="Sharon I."/>
            <person name="Castelle C.J."/>
            <person name="Probst A.J."/>
            <person name="Thomas B.C."/>
            <person name="Singh A."/>
            <person name="Wilkins M.J."/>
            <person name="Karaoz U."/>
            <person name="Brodie E.L."/>
            <person name="Williams K.H."/>
            <person name="Hubbard S.S."/>
            <person name="Banfield J.F."/>
        </authorList>
    </citation>
    <scope>NUCLEOTIDE SEQUENCE [LARGE SCALE GENOMIC DNA]</scope>
</reference>
<evidence type="ECO:0000256" key="1">
    <source>
        <dbReference type="ARBA" id="ARBA00004651"/>
    </source>
</evidence>
<evidence type="ECO:0000313" key="10">
    <source>
        <dbReference type="EMBL" id="OGY12999.1"/>
    </source>
</evidence>
<evidence type="ECO:0000256" key="6">
    <source>
        <dbReference type="ARBA" id="ARBA00022989"/>
    </source>
</evidence>
<evidence type="ECO:0000256" key="8">
    <source>
        <dbReference type="SAM" id="Phobius"/>
    </source>
</evidence>
<proteinExistence type="predicted"/>
<organism evidence="10 11">
    <name type="scientific">Candidatus Blackburnbacteria bacterium RIFCSPLOWO2_01_FULL_40_20</name>
    <dbReference type="NCBI Taxonomy" id="1797519"/>
    <lineage>
        <taxon>Bacteria</taxon>
        <taxon>Candidatus Blackburniibacteriota</taxon>
    </lineage>
</organism>
<evidence type="ECO:0000256" key="3">
    <source>
        <dbReference type="ARBA" id="ARBA00022676"/>
    </source>
</evidence>
<evidence type="ECO:0000256" key="4">
    <source>
        <dbReference type="ARBA" id="ARBA00022679"/>
    </source>
</evidence>
<dbReference type="EMBL" id="MHCC01000022">
    <property type="protein sequence ID" value="OGY12999.1"/>
    <property type="molecule type" value="Genomic_DNA"/>
</dbReference>
<comment type="subcellular location">
    <subcellularLocation>
        <location evidence="1">Cell membrane</location>
        <topology evidence="1">Multi-pass membrane protein</topology>
    </subcellularLocation>
</comment>
<protein>
    <recommendedName>
        <fullName evidence="9">Glycosyltransferase RgtA/B/C/D-like domain-containing protein</fullName>
    </recommendedName>
</protein>
<feature type="transmembrane region" description="Helical" evidence="8">
    <location>
        <begin position="136"/>
        <end position="162"/>
    </location>
</feature>
<comment type="caution">
    <text evidence="10">The sequence shown here is derived from an EMBL/GenBank/DDBJ whole genome shotgun (WGS) entry which is preliminary data.</text>
</comment>
<dbReference type="AlphaFoldDB" id="A0A1G1VC61"/>
<evidence type="ECO:0000256" key="5">
    <source>
        <dbReference type="ARBA" id="ARBA00022692"/>
    </source>
</evidence>
<keyword evidence="3" id="KW-0328">Glycosyltransferase</keyword>
<feature type="transmembrane region" description="Helical" evidence="8">
    <location>
        <begin position="182"/>
        <end position="200"/>
    </location>
</feature>